<keyword evidence="1" id="KW-0175">Coiled coil</keyword>
<reference evidence="4 5" key="1">
    <citation type="submission" date="2018-03" db="EMBL/GenBank/DDBJ databases">
        <title>Genome assembly of novel Miniimonas species PCH200.</title>
        <authorList>
            <person name="Thakur V."/>
            <person name="Kumar V."/>
            <person name="Singh D."/>
        </authorList>
    </citation>
    <scope>NUCLEOTIDE SEQUENCE [LARGE SCALE GENOMIC DNA]</scope>
    <source>
        <strain evidence="4 5">PCH200</strain>
    </source>
</reference>
<name>A0A2U1ZT46_9MICO</name>
<dbReference type="InterPro" id="IPR045063">
    <property type="entry name" value="Dynamin_N"/>
</dbReference>
<evidence type="ECO:0000313" key="4">
    <source>
        <dbReference type="EMBL" id="PWD50157.1"/>
    </source>
</evidence>
<dbReference type="SUPFAM" id="SSF52540">
    <property type="entry name" value="P-loop containing nucleoside triphosphate hydrolases"/>
    <property type="match status" value="1"/>
</dbReference>
<keyword evidence="5" id="KW-1185">Reference proteome</keyword>
<evidence type="ECO:0000256" key="1">
    <source>
        <dbReference type="SAM" id="Coils"/>
    </source>
</evidence>
<feature type="region of interest" description="Disordered" evidence="2">
    <location>
        <begin position="629"/>
        <end position="683"/>
    </location>
</feature>
<protein>
    <submittedName>
        <fullName evidence="4">ABC transporter</fullName>
    </submittedName>
</protein>
<organism evidence="4 5">
    <name type="scientific">Serinibacter arcticus</name>
    <dbReference type="NCBI Taxonomy" id="1655435"/>
    <lineage>
        <taxon>Bacteria</taxon>
        <taxon>Bacillati</taxon>
        <taxon>Actinomycetota</taxon>
        <taxon>Actinomycetes</taxon>
        <taxon>Micrococcales</taxon>
        <taxon>Beutenbergiaceae</taxon>
        <taxon>Serinibacter</taxon>
    </lineage>
</organism>
<dbReference type="GO" id="GO:0005525">
    <property type="term" value="F:GTP binding"/>
    <property type="evidence" value="ECO:0007669"/>
    <property type="project" value="InterPro"/>
</dbReference>
<evidence type="ECO:0000256" key="2">
    <source>
        <dbReference type="SAM" id="MobiDB-lite"/>
    </source>
</evidence>
<dbReference type="GO" id="GO:0000028">
    <property type="term" value="P:ribosomal small subunit assembly"/>
    <property type="evidence" value="ECO:0007669"/>
    <property type="project" value="TreeGrafter"/>
</dbReference>
<dbReference type="GO" id="GO:0005829">
    <property type="term" value="C:cytosol"/>
    <property type="evidence" value="ECO:0007669"/>
    <property type="project" value="TreeGrafter"/>
</dbReference>
<dbReference type="EMBL" id="PYHR01000002">
    <property type="protein sequence ID" value="PWD50157.1"/>
    <property type="molecule type" value="Genomic_DNA"/>
</dbReference>
<feature type="domain" description="Dynamin N-terminal" evidence="3">
    <location>
        <begin position="75"/>
        <end position="222"/>
    </location>
</feature>
<dbReference type="CDD" id="cd00882">
    <property type="entry name" value="Ras_like_GTPase"/>
    <property type="match status" value="1"/>
</dbReference>
<dbReference type="OrthoDB" id="207675at2"/>
<dbReference type="Gene3D" id="3.40.50.300">
    <property type="entry name" value="P-loop containing nucleotide triphosphate hydrolases"/>
    <property type="match status" value="1"/>
</dbReference>
<dbReference type="Proteomes" id="UP000245166">
    <property type="component" value="Unassembled WGS sequence"/>
</dbReference>
<dbReference type="InterPro" id="IPR027417">
    <property type="entry name" value="P-loop_NTPase"/>
</dbReference>
<dbReference type="PANTHER" id="PTHR42698">
    <property type="entry name" value="GTPASE ERA"/>
    <property type="match status" value="1"/>
</dbReference>
<evidence type="ECO:0000259" key="3">
    <source>
        <dbReference type="Pfam" id="PF00350"/>
    </source>
</evidence>
<dbReference type="AlphaFoldDB" id="A0A2U1ZT46"/>
<dbReference type="InterPro" id="IPR005662">
    <property type="entry name" value="GTPase_Era-like"/>
</dbReference>
<dbReference type="GO" id="GO:0043024">
    <property type="term" value="F:ribosomal small subunit binding"/>
    <property type="evidence" value="ECO:0007669"/>
    <property type="project" value="TreeGrafter"/>
</dbReference>
<evidence type="ECO:0000313" key="5">
    <source>
        <dbReference type="Proteomes" id="UP000245166"/>
    </source>
</evidence>
<dbReference type="PANTHER" id="PTHR42698:SF1">
    <property type="entry name" value="GTPASE ERA, MITOCHONDRIAL"/>
    <property type="match status" value="1"/>
</dbReference>
<proteinExistence type="predicted"/>
<dbReference type="GO" id="GO:0019843">
    <property type="term" value="F:rRNA binding"/>
    <property type="evidence" value="ECO:0007669"/>
    <property type="project" value="TreeGrafter"/>
</dbReference>
<dbReference type="Pfam" id="PF00350">
    <property type="entry name" value="Dynamin_N"/>
    <property type="match status" value="1"/>
</dbReference>
<feature type="coiled-coil region" evidence="1">
    <location>
        <begin position="312"/>
        <end position="339"/>
    </location>
</feature>
<feature type="compositionally biased region" description="Polar residues" evidence="2">
    <location>
        <begin position="646"/>
        <end position="655"/>
    </location>
</feature>
<sequence>MAPMTDPVEPGDVAASARASLTSSLDVARGRLAATSLPLEGTGVEDARRRRRELLDQLDDYLLPRLRSDGAPLLVVVGGSTGAGKSTLVNSLLGAPLTRPGVLRPTTRSPVLVHHPSDEPWFAGDRVFPTLPRVRTVRDDAAPRAAAPEVEDATTVRALRLAPYPGMPPGMALLDAPDIDSLETANRDLAAQLLAAADLWLFVTTAARYADAVPWEQLRAAAARRAQIALVLDRVDHGSDEVAVDLARLMAGNGLAGVPLFVVPEAPLDAQGMLPERAVADVAGWLSDLGGDAGARDEVALATRDGVIEDVASNLDALADAVEAQAAAAERLADAVTTNYAQARTQVRAATSDGVMLRGEVLARWQDFVGASDVMRSIERGVGRVRDAVGAFFRGGRVSPDTVEVAIAHGLEAVTLDAVETAREKTRALWRADPAGAGLLASGAATSSSAAGVTGVTTADLRAVIAQQIRGWQEDVLAVVREQGEDRRGLARALSFGVNGLGVAVMVLVFAGTGGLTGAEVGIAGGTAVLAQKVLEAAFGDDAVRRLTVLASERLEERLGSVLDADAAIALTRVAALGIAADDGPALRAAAAAVTTAAHAERVERSLAHREHAAGGGLLAPRLRGADLAGRTDLDDDGSGSEMLSPYQSRPTSTAPDPGAASETEEAPRAGFWRRMFGRGGDA</sequence>
<gene>
    <name evidence="4" type="ORF">C8046_05230</name>
</gene>
<comment type="caution">
    <text evidence="4">The sequence shown here is derived from an EMBL/GenBank/DDBJ whole genome shotgun (WGS) entry which is preliminary data.</text>
</comment>
<accession>A0A2U1ZT46</accession>